<dbReference type="InterPro" id="IPR004420">
    <property type="entry name" value="Pept_A31_hyd_mat_HycI"/>
</dbReference>
<proteinExistence type="predicted"/>
<dbReference type="CDD" id="cd06067">
    <property type="entry name" value="H2MP_MemB-H2evol"/>
    <property type="match status" value="1"/>
</dbReference>
<reference evidence="1 2" key="1">
    <citation type="journal article" date="2011" name="Stand. Genomic Sci.">
        <title>Draft genome sequence of Caminibacter mediatlanticus strain TB-2, an epsilonproteobacterium isolated from a deep-sea hydrothermal vent.</title>
        <authorList>
            <person name="Giovannelli D."/>
            <person name="Ferriera S."/>
            <person name="Johnson J."/>
            <person name="Kravitz S."/>
            <person name="Perez-Rodriguez I."/>
            <person name="Ricci J."/>
            <person name="O'Brien C."/>
            <person name="Voordeckers J.W."/>
            <person name="Bini E."/>
            <person name="Vetriani C."/>
        </authorList>
    </citation>
    <scope>NUCLEOTIDE SEQUENCE [LARGE SCALE GENOMIC DNA]</scope>
    <source>
        <strain evidence="1 2">TB-2</strain>
    </source>
</reference>
<organism evidence="1 2">
    <name type="scientific">Caminibacter mediatlanticus TB-2</name>
    <dbReference type="NCBI Taxonomy" id="391592"/>
    <lineage>
        <taxon>Bacteria</taxon>
        <taxon>Pseudomonadati</taxon>
        <taxon>Campylobacterota</taxon>
        <taxon>Epsilonproteobacteria</taxon>
        <taxon>Nautiliales</taxon>
        <taxon>Nautiliaceae</taxon>
        <taxon>Caminibacter</taxon>
    </lineage>
</organism>
<dbReference type="Gene3D" id="3.40.50.1450">
    <property type="entry name" value="HybD-like"/>
    <property type="match status" value="1"/>
</dbReference>
<dbReference type="GO" id="GO:0008233">
    <property type="term" value="F:peptidase activity"/>
    <property type="evidence" value="ECO:0007669"/>
    <property type="project" value="InterPro"/>
</dbReference>
<protein>
    <recommendedName>
        <fullName evidence="3">Hydrogenase 3 maturation endopeptidase HyCI</fullName>
    </recommendedName>
</protein>
<evidence type="ECO:0000313" key="2">
    <source>
        <dbReference type="Proteomes" id="UP000003288"/>
    </source>
</evidence>
<name>A0AAI9F2A7_9BACT</name>
<dbReference type="RefSeq" id="WP_007473602.1">
    <property type="nucleotide sequence ID" value="NZ_ABCJ01000001.1"/>
</dbReference>
<gene>
    <name evidence="1" type="ORF">CMTB2_03538</name>
</gene>
<dbReference type="SUPFAM" id="SSF53163">
    <property type="entry name" value="HybD-like"/>
    <property type="match status" value="1"/>
</dbReference>
<dbReference type="InterPro" id="IPR023430">
    <property type="entry name" value="Pept_HybD-like_dom_sf"/>
</dbReference>
<dbReference type="EMBL" id="ABCJ01000001">
    <property type="protein sequence ID" value="EDM24557.1"/>
    <property type="molecule type" value="Genomic_DNA"/>
</dbReference>
<evidence type="ECO:0000313" key="1">
    <source>
        <dbReference type="EMBL" id="EDM24557.1"/>
    </source>
</evidence>
<sequence>MKKALLVVGNPLKGDDSVAIKLGEMIEKLEGWRVFFGNDTPEDEVFKLKKYSPDLVVVADAVIGIEGAEFLSLQKDANYLYSTHNIPLYLIIEFIKEFCDNVLFLGIGVDEKNLGKITFEISNKALNSLNEAFNKLNDSF</sequence>
<dbReference type="Proteomes" id="UP000003288">
    <property type="component" value="Unassembled WGS sequence"/>
</dbReference>
<evidence type="ECO:0008006" key="3">
    <source>
        <dbReference type="Google" id="ProtNLM"/>
    </source>
</evidence>
<comment type="caution">
    <text evidence="1">The sequence shown here is derived from an EMBL/GenBank/DDBJ whole genome shotgun (WGS) entry which is preliminary data.</text>
</comment>
<dbReference type="AlphaFoldDB" id="A0AAI9F2A7"/>
<accession>A0AAI9F2A7</accession>